<comment type="caution">
    <text evidence="2">The sequence shown here is derived from an EMBL/GenBank/DDBJ whole genome shotgun (WGS) entry which is preliminary data.</text>
</comment>
<dbReference type="Proteomes" id="UP001295423">
    <property type="component" value="Unassembled WGS sequence"/>
</dbReference>
<feature type="compositionally biased region" description="Basic and acidic residues" evidence="1">
    <location>
        <begin position="767"/>
        <end position="779"/>
    </location>
</feature>
<feature type="compositionally biased region" description="Basic residues" evidence="1">
    <location>
        <begin position="580"/>
        <end position="589"/>
    </location>
</feature>
<dbReference type="AlphaFoldDB" id="A0AAD2PWS9"/>
<feature type="compositionally biased region" description="Polar residues" evidence="1">
    <location>
        <begin position="467"/>
        <end position="479"/>
    </location>
</feature>
<feature type="region of interest" description="Disordered" evidence="1">
    <location>
        <begin position="436"/>
        <end position="500"/>
    </location>
</feature>
<organism evidence="2 3">
    <name type="scientific">Cylindrotheca closterium</name>
    <dbReference type="NCBI Taxonomy" id="2856"/>
    <lineage>
        <taxon>Eukaryota</taxon>
        <taxon>Sar</taxon>
        <taxon>Stramenopiles</taxon>
        <taxon>Ochrophyta</taxon>
        <taxon>Bacillariophyta</taxon>
        <taxon>Bacillariophyceae</taxon>
        <taxon>Bacillariophycidae</taxon>
        <taxon>Bacillariales</taxon>
        <taxon>Bacillariaceae</taxon>
        <taxon>Cylindrotheca</taxon>
    </lineage>
</organism>
<evidence type="ECO:0000313" key="3">
    <source>
        <dbReference type="Proteomes" id="UP001295423"/>
    </source>
</evidence>
<feature type="compositionally biased region" description="Polar residues" evidence="1">
    <location>
        <begin position="436"/>
        <end position="451"/>
    </location>
</feature>
<dbReference type="Gene3D" id="3.10.450.50">
    <property type="match status" value="1"/>
</dbReference>
<dbReference type="SUPFAM" id="SSF54427">
    <property type="entry name" value="NTF2-like"/>
    <property type="match status" value="1"/>
</dbReference>
<protein>
    <submittedName>
        <fullName evidence="2">Uncharacterized protein</fullName>
    </submittedName>
</protein>
<dbReference type="InterPro" id="IPR032710">
    <property type="entry name" value="NTF2-like_dom_sf"/>
</dbReference>
<accession>A0AAD2PWS9</accession>
<dbReference type="EMBL" id="CAKOGP040002114">
    <property type="protein sequence ID" value="CAJ1962657.1"/>
    <property type="molecule type" value="Genomic_DNA"/>
</dbReference>
<feature type="region of interest" description="Disordered" evidence="1">
    <location>
        <begin position="761"/>
        <end position="782"/>
    </location>
</feature>
<feature type="region of interest" description="Disordered" evidence="1">
    <location>
        <begin position="575"/>
        <end position="595"/>
    </location>
</feature>
<name>A0AAD2PWS9_9STRA</name>
<keyword evidence="3" id="KW-1185">Reference proteome</keyword>
<evidence type="ECO:0000313" key="2">
    <source>
        <dbReference type="EMBL" id="CAJ1962657.1"/>
    </source>
</evidence>
<sequence>MVVPYCENDSREINNRPLTLSSLESTNLLSSMAMGHNQADVFDIDFKLPVSSESRTEMGRTSDFESRLESIRGLREKSEADFETSSSCCSAVQTLQKQEQALETLLDSFQETSPKSIEVDDNDIDEEFSSLKDSLRLLQDELSAVDMIIPQLGSGSSGMENEDRMSVGNEQARISSPLHESPADDNYLDSVDVIRSAVPFESPSFDENHLDILEGRAGCPTSCTSGKVSLESFFWGVEKDSTAGSGANEELPPLSPCSSYLECNPSYPSSFPNRRTLQPSNENEGKSLLTKATGHSTGLQRPYVATGTNTKATSPIKNASMRFNDRTQLAYTSTVATKIDSHQDLMSTANRCSSKLQETLELKKQLNQSSTKGIRSYPATSAKMTRVKFGPAHAVSTLSGPLLPSRQHLRSFDKLEDQQQQDDARENNARGLTFFSTANQQATNPFDSFDSNSEDGEEDPGTGYRPPSTSHMTVDSSVAPSGDRYLPNTKVQTPKNPSPRFKKAIKTNMNEELTQLGVQVNAMENLNEDDPNRPLHSMLNRGQLNFDFEFETGNGDVPNSMTSLELNPLEGKERDTYRHSTTKLTRHPGKTSLNGFEQNISSQVLLGPSNHREAQSSRPSLSVPSQNEEVILEETDDNDEKSFSVSILDNIENCIELVCGDVTHHSPLSCIREPLKTGAHKPSMKRALATGKNEDGHSGFAFGEDGNGVISSKGSRYRKAMGKMLLPKKETTERKTVSRSKETSFNFKSFETDVQSFSISGSWDNQETGKSKTAGDSEKSSGTTLLSTIRVQEEVIQRNCLLLDALVAANHASYRVLTSVDLLGVDTFGRMVQGNSIVDCYPKGTILRKATMTSPIVRCLGKGMATITYLRIDEVRNGVETNSKKLMETRMWKKERQAWVNCQFHQTIVSSNYGE</sequence>
<reference evidence="2" key="1">
    <citation type="submission" date="2023-08" db="EMBL/GenBank/DDBJ databases">
        <authorList>
            <person name="Audoor S."/>
            <person name="Bilcke G."/>
        </authorList>
    </citation>
    <scope>NUCLEOTIDE SEQUENCE</scope>
</reference>
<proteinExistence type="predicted"/>
<gene>
    <name evidence="2" type="ORF">CYCCA115_LOCUS19791</name>
</gene>
<evidence type="ECO:0000256" key="1">
    <source>
        <dbReference type="SAM" id="MobiDB-lite"/>
    </source>
</evidence>